<evidence type="ECO:0000259" key="11">
    <source>
        <dbReference type="Pfam" id="PF01636"/>
    </source>
</evidence>
<dbReference type="NCBIfam" id="NF032898">
    <property type="entry name" value="APH_3p_II"/>
    <property type="match status" value="1"/>
</dbReference>
<comment type="caution">
    <text evidence="12">The sequence shown here is derived from an EMBL/GenBank/DDBJ whole genome shotgun (WGS) entry which is preliminary data.</text>
</comment>
<organism evidence="12 13">
    <name type="scientific">Aminobacter niigataensis</name>
    <dbReference type="NCBI Taxonomy" id="83265"/>
    <lineage>
        <taxon>Bacteria</taxon>
        <taxon>Pseudomonadati</taxon>
        <taxon>Pseudomonadota</taxon>
        <taxon>Alphaproteobacteria</taxon>
        <taxon>Hyphomicrobiales</taxon>
        <taxon>Phyllobacteriaceae</taxon>
        <taxon>Aminobacter</taxon>
    </lineage>
</organism>
<dbReference type="InterPro" id="IPR024165">
    <property type="entry name" value="Kan/Strep_kinase"/>
</dbReference>
<dbReference type="NCBIfam" id="NF033068">
    <property type="entry name" value="APH_3p"/>
    <property type="match status" value="1"/>
</dbReference>
<keyword evidence="6 10" id="KW-0418">Kinase</keyword>
<evidence type="ECO:0000256" key="9">
    <source>
        <dbReference type="ARBA" id="ARBA00048925"/>
    </source>
</evidence>
<dbReference type="Gene3D" id="3.90.1200.10">
    <property type="match status" value="1"/>
</dbReference>
<dbReference type="SUPFAM" id="SSF56112">
    <property type="entry name" value="Protein kinase-like (PK-like)"/>
    <property type="match status" value="1"/>
</dbReference>
<keyword evidence="13" id="KW-1185">Reference proteome</keyword>
<keyword evidence="7 10" id="KW-0067">ATP-binding</keyword>
<dbReference type="InterPro" id="IPR002575">
    <property type="entry name" value="Aminoglycoside_PTrfase"/>
</dbReference>
<dbReference type="EMBL" id="JACHOT010000001">
    <property type="protein sequence ID" value="MBB4648332.1"/>
    <property type="molecule type" value="Genomic_DNA"/>
</dbReference>
<dbReference type="EC" id="2.7.1.95" evidence="2"/>
<dbReference type="Proteomes" id="UP000539538">
    <property type="component" value="Unassembled WGS sequence"/>
</dbReference>
<evidence type="ECO:0000256" key="6">
    <source>
        <dbReference type="ARBA" id="ARBA00022777"/>
    </source>
</evidence>
<gene>
    <name evidence="12" type="ORF">GGQ99_000054</name>
</gene>
<dbReference type="CDD" id="cd05150">
    <property type="entry name" value="APH"/>
    <property type="match status" value="1"/>
</dbReference>
<evidence type="ECO:0000313" key="12">
    <source>
        <dbReference type="EMBL" id="MBB4648332.1"/>
    </source>
</evidence>
<dbReference type="InterPro" id="IPR011009">
    <property type="entry name" value="Kinase-like_dom_sf"/>
</dbReference>
<dbReference type="PIRSF" id="PIRSF000706">
    <property type="entry name" value="Kanamycin_kin"/>
    <property type="match status" value="1"/>
</dbReference>
<evidence type="ECO:0000256" key="10">
    <source>
        <dbReference type="PIRNR" id="PIRNR000706"/>
    </source>
</evidence>
<dbReference type="GO" id="GO:0008910">
    <property type="term" value="F:kanamycin kinase activity"/>
    <property type="evidence" value="ECO:0007669"/>
    <property type="project" value="UniProtKB-EC"/>
</dbReference>
<proteinExistence type="inferred from homology"/>
<evidence type="ECO:0000256" key="4">
    <source>
        <dbReference type="ARBA" id="ARBA00022679"/>
    </source>
</evidence>
<reference evidence="12 13" key="1">
    <citation type="submission" date="2020-08" db="EMBL/GenBank/DDBJ databases">
        <title>Genomic Encyclopedia of Type Strains, Phase IV (KMG-IV): sequencing the most valuable type-strain genomes for metagenomic binning, comparative biology and taxonomic classification.</title>
        <authorList>
            <person name="Goeker M."/>
        </authorList>
    </citation>
    <scope>NUCLEOTIDE SEQUENCE [LARGE SCALE GENOMIC DNA]</scope>
    <source>
        <strain evidence="12 13">DSM 7050</strain>
    </source>
</reference>
<name>A0ABR6KUX8_9HYPH</name>
<dbReference type="Gene3D" id="3.30.200.20">
    <property type="entry name" value="Phosphorylase Kinase, domain 1"/>
    <property type="match status" value="1"/>
</dbReference>
<dbReference type="PANTHER" id="PTHR21310">
    <property type="entry name" value="AMINOGLYCOSIDE PHOSPHOTRANSFERASE-RELATED-RELATED"/>
    <property type="match status" value="1"/>
</dbReference>
<evidence type="ECO:0000256" key="8">
    <source>
        <dbReference type="ARBA" id="ARBA00023251"/>
    </source>
</evidence>
<accession>A0ABR6KUX8</accession>
<sequence>MSAREQMTQHSTVEIDLPSTLREALAGYDWQQQTIGASGASVFRLEASGKSTLFLKTEETGDFAELSDEVARLRWLGGQGVPCPEVIVFETHAGLHWLLMTALPGGDLVTQQVPAAEAIAIIADALRRLHALDIASCPFDHRLSRRIPLARARMETGVVDVEDFDDEWLGQSAETVFEQVLARRPASEELVVTHGDASMPNFIAEGGRFTGFIDCSRLGVADRYQDLGILCWSIHLNLGPEWVAPFLELYGLPDADPARLSYYQLLDEFF</sequence>
<protein>
    <recommendedName>
        <fullName evidence="3">Aminoglycoside 3'-phosphotransferase</fullName>
        <ecNumber evidence="2">2.7.1.95</ecNumber>
    </recommendedName>
</protein>
<keyword evidence="8 10" id="KW-0046">Antibiotic resistance</keyword>
<evidence type="ECO:0000313" key="13">
    <source>
        <dbReference type="Proteomes" id="UP000539538"/>
    </source>
</evidence>
<dbReference type="PANTHER" id="PTHR21310:SF41">
    <property type="entry name" value="3'-PHOSPHOTRANSFERASE, PUTATIVE-RELATED"/>
    <property type="match status" value="1"/>
</dbReference>
<comment type="catalytic activity">
    <reaction evidence="9">
        <text>kanamycin A + ATP = kanamycin 3'-phosphate + ADP + H(+)</text>
        <dbReference type="Rhea" id="RHEA:24256"/>
        <dbReference type="ChEBI" id="CHEBI:15378"/>
        <dbReference type="ChEBI" id="CHEBI:30616"/>
        <dbReference type="ChEBI" id="CHEBI:57909"/>
        <dbReference type="ChEBI" id="CHEBI:58214"/>
        <dbReference type="ChEBI" id="CHEBI:456216"/>
        <dbReference type="EC" id="2.7.1.95"/>
    </reaction>
</comment>
<dbReference type="Pfam" id="PF01636">
    <property type="entry name" value="APH"/>
    <property type="match status" value="1"/>
</dbReference>
<keyword evidence="5 10" id="KW-0547">Nucleotide-binding</keyword>
<evidence type="ECO:0000256" key="7">
    <source>
        <dbReference type="ARBA" id="ARBA00022840"/>
    </source>
</evidence>
<comment type="similarity">
    <text evidence="1 10">Belongs to the aminoglycoside phosphotransferase family.</text>
</comment>
<evidence type="ECO:0000256" key="5">
    <source>
        <dbReference type="ARBA" id="ARBA00022741"/>
    </source>
</evidence>
<evidence type="ECO:0000256" key="3">
    <source>
        <dbReference type="ARBA" id="ARBA00017903"/>
    </source>
</evidence>
<evidence type="ECO:0000256" key="2">
    <source>
        <dbReference type="ARBA" id="ARBA00012193"/>
    </source>
</evidence>
<feature type="domain" description="Aminoglycoside phosphotransferase" evidence="11">
    <location>
        <begin position="37"/>
        <end position="260"/>
    </location>
</feature>
<dbReference type="InterPro" id="IPR051678">
    <property type="entry name" value="AGP_Transferase"/>
</dbReference>
<evidence type="ECO:0000256" key="1">
    <source>
        <dbReference type="ARBA" id="ARBA00006219"/>
    </source>
</evidence>
<keyword evidence="4 10" id="KW-0808">Transferase</keyword>